<evidence type="ECO:0000259" key="2">
    <source>
        <dbReference type="SMART" id="SM00382"/>
    </source>
</evidence>
<feature type="compositionally biased region" description="Polar residues" evidence="1">
    <location>
        <begin position="626"/>
        <end position="635"/>
    </location>
</feature>
<reference evidence="3 4" key="1">
    <citation type="submission" date="2020-01" db="EMBL/GenBank/DDBJ databases">
        <title>Insect and environment-associated Actinomycetes.</title>
        <authorList>
            <person name="Currrie C."/>
            <person name="Chevrette M."/>
            <person name="Carlson C."/>
            <person name="Stubbendieck R."/>
            <person name="Wendt-Pienkowski E."/>
        </authorList>
    </citation>
    <scope>NUCLEOTIDE SEQUENCE [LARGE SCALE GENOMIC DNA]</scope>
    <source>
        <strain evidence="3 4">SID8386</strain>
    </source>
</reference>
<accession>A0ABX0BJX6</accession>
<evidence type="ECO:0000313" key="4">
    <source>
        <dbReference type="Proteomes" id="UP000470404"/>
    </source>
</evidence>
<dbReference type="Gene3D" id="3.40.50.300">
    <property type="entry name" value="P-loop containing nucleotide triphosphate hydrolases"/>
    <property type="match status" value="2"/>
</dbReference>
<dbReference type="PANTHER" id="PTHR42957:SF2">
    <property type="entry name" value="HELICASE HERA CENTRAL DOMAIN-CONTAINING PROTEIN"/>
    <property type="match status" value="1"/>
</dbReference>
<protein>
    <submittedName>
        <fullName evidence="3">DUF87 domain-containing protein</fullName>
    </submittedName>
</protein>
<dbReference type="PANTHER" id="PTHR42957">
    <property type="entry name" value="HELICASE MJ1565-RELATED"/>
    <property type="match status" value="1"/>
</dbReference>
<keyword evidence="4" id="KW-1185">Reference proteome</keyword>
<name>A0ABX0BJX6_9PSEU</name>
<feature type="domain" description="AAA+ ATPase" evidence="2">
    <location>
        <begin position="55"/>
        <end position="334"/>
    </location>
</feature>
<gene>
    <name evidence="3" type="ORF">G3I59_08095</name>
</gene>
<sequence length="1070" mass="116243">MIEHLAVLATLRFDWADTPDHVWRDSPYHVDGLHPEVMAAIDVGIRDAAASDAPSPIGLVMQGHKGVGKTHLLGMVRRAVHRAGGYFFLNDLTSGDAFWEDTADALRRGLLRADASGEPQVRGFLRRVCERGDVPWESASVLLSGRGLSRAHLDAFVLGLRKLDRQVGVECADTARALALYAAEDLTQNDIGDEYLGRFEEARSGTRRKWGIRAKPKASLEQVHDITRLLALTGPLVIGVDQLDTLVARSALLAREMRQRREDDLLVAQIADGLMELREVTRRTVTVLACLPATWTQIKVKAADTVGDRFRETTTLGRVLDARVGKQLVERRLGFAYAAMDFIPPHATWPVAPAAFDEPWEECTPREMLKRIGAHIEACVRAEQVQEMTSFDPDVRAVLPARPEPKPDRFTELDEWFDQLRAEADPSALLDHKVEDEVMPRLLSAALRGWITEVGDDEMEWDTRVSEDELHAWLTHTLDEAKDLEEHWAFRAISAKNPIAVLSRFRKARSAAGLRAGAGNRHLVLIRNSSWSKGEKTQAELQAFEAAGGRRLKMSEADVRTFWALDEMFVKGGPDVHEWLIDRRPARRSQLLSGVLPDAAVRSGGPAKPAPPSPLPADKRPANATPAAQPSLFTPSPTPRPHRTGTAQAPRSDGTHPPPEDSLTLGAEAGSGEPIRIELSALRKHAAVFAGSGSGKTVLLRRIIEECALLGVSSIVLDPNNDLARLGDPWPSPPNGWGPEDAELAERYFEGTDVVVWTPGRATGRPLGFEPLPDFAGVLDDEDEFSAAVEVAVAALAPQARLTGSTAKADIGLAVLRQTIVHHARTGSRSLPELIDVLEDLPEGVTNLNGGRKIAAEVAELLKAAMVNDPLFAGAGTPVDPALLLAPADGKRARVSVISFAGLPAEAQRRSFVNQLQMELFAWIKRNPAGDRPLGALFVMDEAQTLAASGSLTASTRSTIVLAAQARKYGLGLLFATQAPKGLHNQIAGNAMTQFFGRLNSPAQIAAANEMARAKGSPVADISRLERAQFYVSGEAFGFRRVSTPLCLSHHPASPLRLEEVLARARGGQG</sequence>
<dbReference type="Pfam" id="PF01935">
    <property type="entry name" value="DUF87"/>
    <property type="match status" value="1"/>
</dbReference>
<dbReference type="SMART" id="SM00382">
    <property type="entry name" value="AAA"/>
    <property type="match status" value="2"/>
</dbReference>
<dbReference type="RefSeq" id="WP_161269362.1">
    <property type="nucleotide sequence ID" value="NZ_JAAGNC010000057.1"/>
</dbReference>
<feature type="region of interest" description="Disordered" evidence="1">
    <location>
        <begin position="598"/>
        <end position="668"/>
    </location>
</feature>
<dbReference type="Proteomes" id="UP000470404">
    <property type="component" value="Unassembled WGS sequence"/>
</dbReference>
<organism evidence="3 4">
    <name type="scientific">Amycolatopsis rubida</name>
    <dbReference type="NCBI Taxonomy" id="112413"/>
    <lineage>
        <taxon>Bacteria</taxon>
        <taxon>Bacillati</taxon>
        <taxon>Actinomycetota</taxon>
        <taxon>Actinomycetes</taxon>
        <taxon>Pseudonocardiales</taxon>
        <taxon>Pseudonocardiaceae</taxon>
        <taxon>Amycolatopsis</taxon>
    </lineage>
</organism>
<comment type="caution">
    <text evidence="3">The sequence shown here is derived from an EMBL/GenBank/DDBJ whole genome shotgun (WGS) entry which is preliminary data.</text>
</comment>
<dbReference type="InterPro" id="IPR008571">
    <property type="entry name" value="HerA-like"/>
</dbReference>
<evidence type="ECO:0000256" key="1">
    <source>
        <dbReference type="SAM" id="MobiDB-lite"/>
    </source>
</evidence>
<evidence type="ECO:0000313" key="3">
    <source>
        <dbReference type="EMBL" id="NEC55561.1"/>
    </source>
</evidence>
<dbReference type="EMBL" id="JAAGNC010000057">
    <property type="protein sequence ID" value="NEC55561.1"/>
    <property type="molecule type" value="Genomic_DNA"/>
</dbReference>
<feature type="domain" description="AAA+ ATPase" evidence="2">
    <location>
        <begin position="682"/>
        <end position="1035"/>
    </location>
</feature>
<dbReference type="SUPFAM" id="SSF52540">
    <property type="entry name" value="P-loop containing nucleoside triphosphate hydrolases"/>
    <property type="match status" value="1"/>
</dbReference>
<dbReference type="InterPro" id="IPR002789">
    <property type="entry name" value="HerA_central"/>
</dbReference>
<dbReference type="InterPro" id="IPR027417">
    <property type="entry name" value="P-loop_NTPase"/>
</dbReference>
<dbReference type="InterPro" id="IPR003593">
    <property type="entry name" value="AAA+_ATPase"/>
</dbReference>
<proteinExistence type="predicted"/>